<protein>
    <submittedName>
        <fullName evidence="2">Uncharacterized protein</fullName>
    </submittedName>
</protein>
<sequence length="81" mass="9136">MQHTPLIPSKTALYHAAGLFLRVYITIVIVTTVYSLLWLLEIAGYLDEQIIGVIWISIAAMGSVFLVLLIPLYWSSRSKSR</sequence>
<evidence type="ECO:0000313" key="2">
    <source>
        <dbReference type="EMBL" id="UTF54059.1"/>
    </source>
</evidence>
<dbReference type="AlphaFoldDB" id="A0A9E7N931"/>
<evidence type="ECO:0000256" key="1">
    <source>
        <dbReference type="SAM" id="Phobius"/>
    </source>
</evidence>
<proteinExistence type="predicted"/>
<evidence type="ECO:0000313" key="3">
    <source>
        <dbReference type="Proteomes" id="UP001056855"/>
    </source>
</evidence>
<keyword evidence="3" id="KW-1185">Reference proteome</keyword>
<dbReference type="Proteomes" id="UP001056855">
    <property type="component" value="Chromosome"/>
</dbReference>
<reference evidence="2" key="1">
    <citation type="submission" date="2022-06" db="EMBL/GenBank/DDBJ databases">
        <title>Diverse halophilic archaea isolated from saline environments.</title>
        <authorList>
            <person name="Cui H.-L."/>
        </authorList>
    </citation>
    <scope>NUCLEOTIDE SEQUENCE</scope>
    <source>
        <strain evidence="2">WLHS1</strain>
    </source>
</reference>
<dbReference type="GeneID" id="73288755"/>
<dbReference type="KEGG" id="sawl:NGM29_01875"/>
<organism evidence="2 3">
    <name type="scientific">Natronosalvus rutilus</name>
    <dbReference type="NCBI Taxonomy" id="2953753"/>
    <lineage>
        <taxon>Archaea</taxon>
        <taxon>Methanobacteriati</taxon>
        <taxon>Methanobacteriota</taxon>
        <taxon>Stenosarchaea group</taxon>
        <taxon>Halobacteria</taxon>
        <taxon>Halobacteriales</taxon>
        <taxon>Natrialbaceae</taxon>
        <taxon>Natronosalvus</taxon>
    </lineage>
</organism>
<gene>
    <name evidence="2" type="ORF">NGM29_01875</name>
</gene>
<keyword evidence="1" id="KW-0472">Membrane</keyword>
<dbReference type="RefSeq" id="WP_254158568.1">
    <property type="nucleotide sequence ID" value="NZ_CP100355.1"/>
</dbReference>
<keyword evidence="1" id="KW-0812">Transmembrane</keyword>
<feature type="transmembrane region" description="Helical" evidence="1">
    <location>
        <begin position="50"/>
        <end position="74"/>
    </location>
</feature>
<keyword evidence="1" id="KW-1133">Transmembrane helix</keyword>
<name>A0A9E7N931_9EURY</name>
<dbReference type="EMBL" id="CP100355">
    <property type="protein sequence ID" value="UTF54059.1"/>
    <property type="molecule type" value="Genomic_DNA"/>
</dbReference>
<accession>A0A9E7N931</accession>
<feature type="transmembrane region" description="Helical" evidence="1">
    <location>
        <begin position="12"/>
        <end position="38"/>
    </location>
</feature>